<dbReference type="EMBL" id="CP003098">
    <property type="protein sequence ID" value="AET34123.1"/>
    <property type="molecule type" value="Genomic_DNA"/>
</dbReference>
<sequence length="70" mass="7864">MLGRVIYRQYITFIYTNTYRRMERSLIVGVLALLIAIGALILGLATWSKVSAVERDIPHKIDQLNTSLGG</sequence>
<dbReference type="KEGG" id="pyr:P186_2742"/>
<dbReference type="AlphaFoldDB" id="G7VEV8"/>
<protein>
    <submittedName>
        <fullName evidence="2">Uncharacterized protein</fullName>
    </submittedName>
</protein>
<reference evidence="2 3" key="1">
    <citation type="journal article" date="2012" name="J. Bacteriol.">
        <title>Complete genome sequence of strain 1860, a crenarchaeon of the genus pyrobaculum able to grow with various electron acceptors.</title>
        <authorList>
            <person name="Mardanov A.V."/>
            <person name="Gumerov V.M."/>
            <person name="Slobodkina G.B."/>
            <person name="Beletsky A.V."/>
            <person name="Bonch-Osmolovskaya E.A."/>
            <person name="Ravin N.V."/>
            <person name="Skryabin K.G."/>
        </authorList>
    </citation>
    <scope>NUCLEOTIDE SEQUENCE [LARGE SCALE GENOMIC DNA]</scope>
    <source>
        <strain evidence="2 3">1860</strain>
    </source>
</reference>
<keyword evidence="3" id="KW-1185">Reference proteome</keyword>
<keyword evidence="1" id="KW-0812">Transmembrane</keyword>
<organism evidence="2 3">
    <name type="scientific">Pyrobaculum ferrireducens</name>
    <dbReference type="NCBI Taxonomy" id="1104324"/>
    <lineage>
        <taxon>Archaea</taxon>
        <taxon>Thermoproteota</taxon>
        <taxon>Thermoprotei</taxon>
        <taxon>Thermoproteales</taxon>
        <taxon>Thermoproteaceae</taxon>
        <taxon>Pyrobaculum</taxon>
    </lineage>
</organism>
<dbReference type="Proteomes" id="UP000005867">
    <property type="component" value="Chromosome"/>
</dbReference>
<dbReference type="BioCyc" id="PSP1104324:GJSN-2684-MONOMER"/>
<evidence type="ECO:0000313" key="2">
    <source>
        <dbReference type="EMBL" id="AET34123.1"/>
    </source>
</evidence>
<accession>G7VEV8</accession>
<gene>
    <name evidence="2" type="ORF">P186_2742</name>
</gene>
<name>G7VEV8_9CREN</name>
<keyword evidence="1" id="KW-0472">Membrane</keyword>
<dbReference type="HOGENOM" id="CLU_2748353_0_0_2"/>
<evidence type="ECO:0000313" key="3">
    <source>
        <dbReference type="Proteomes" id="UP000005867"/>
    </source>
</evidence>
<keyword evidence="1" id="KW-1133">Transmembrane helix</keyword>
<evidence type="ECO:0000256" key="1">
    <source>
        <dbReference type="SAM" id="Phobius"/>
    </source>
</evidence>
<proteinExistence type="predicted"/>
<feature type="transmembrane region" description="Helical" evidence="1">
    <location>
        <begin position="26"/>
        <end position="47"/>
    </location>
</feature>